<keyword evidence="1 2" id="KW-0238">DNA-binding</keyword>
<dbReference type="PROSITE" id="PS50935">
    <property type="entry name" value="SSB"/>
    <property type="match status" value="1"/>
</dbReference>
<dbReference type="GO" id="GO:0003697">
    <property type="term" value="F:single-stranded DNA binding"/>
    <property type="evidence" value="ECO:0007669"/>
    <property type="project" value="InterPro"/>
</dbReference>
<dbReference type="Gene3D" id="2.40.50.140">
    <property type="entry name" value="Nucleic acid-binding proteins"/>
    <property type="match status" value="1"/>
</dbReference>
<dbReference type="InterPro" id="IPR011344">
    <property type="entry name" value="ssDNA-bd"/>
</dbReference>
<dbReference type="RefSeq" id="WP_074557779.1">
    <property type="nucleotide sequence ID" value="NZ_FMYE01000014.1"/>
</dbReference>
<evidence type="ECO:0000313" key="3">
    <source>
        <dbReference type="EMBL" id="SDB76849.1"/>
    </source>
</evidence>
<dbReference type="PIRSF" id="PIRSF002070">
    <property type="entry name" value="SSB"/>
    <property type="match status" value="1"/>
</dbReference>
<dbReference type="InterPro" id="IPR000424">
    <property type="entry name" value="Primosome_PriB/ssb"/>
</dbReference>
<sequence>MKKIENNFCVSGFIGKDATIREFQNASVARFSLAVSHGEKDKEGKVQYTSAFVNLEAWRKNEAKYSFDVLKKGTLITCQGYLKPEIWTGEDGKERNRINWVVTKFYPAEEIELGKKG</sequence>
<dbReference type="Proteomes" id="UP000183670">
    <property type="component" value="Unassembled WGS sequence"/>
</dbReference>
<dbReference type="SUPFAM" id="SSF50249">
    <property type="entry name" value="Nucleic acid-binding proteins"/>
    <property type="match status" value="1"/>
</dbReference>
<evidence type="ECO:0000256" key="2">
    <source>
        <dbReference type="PIRNR" id="PIRNR002070"/>
    </source>
</evidence>
<dbReference type="AlphaFoldDB" id="A0A1G6G4Q8"/>
<dbReference type="GO" id="GO:0006260">
    <property type="term" value="P:DNA replication"/>
    <property type="evidence" value="ECO:0007669"/>
    <property type="project" value="InterPro"/>
</dbReference>
<protein>
    <recommendedName>
        <fullName evidence="2">Single-stranded DNA-binding protein</fullName>
    </recommendedName>
</protein>
<name>A0A1G6G4Q8_BACOV</name>
<evidence type="ECO:0000313" key="4">
    <source>
        <dbReference type="Proteomes" id="UP000183670"/>
    </source>
</evidence>
<dbReference type="Pfam" id="PF00436">
    <property type="entry name" value="SSB"/>
    <property type="match status" value="1"/>
</dbReference>
<dbReference type="InterPro" id="IPR012340">
    <property type="entry name" value="NA-bd_OB-fold"/>
</dbReference>
<proteinExistence type="predicted"/>
<dbReference type="CDD" id="cd04496">
    <property type="entry name" value="SSB_OBF"/>
    <property type="match status" value="1"/>
</dbReference>
<reference evidence="3 4" key="1">
    <citation type="submission" date="2016-10" db="EMBL/GenBank/DDBJ databases">
        <authorList>
            <person name="de Groot N.N."/>
        </authorList>
    </citation>
    <scope>NUCLEOTIDE SEQUENCE [LARGE SCALE GENOMIC DNA]</scope>
    <source>
        <strain evidence="3 4">NLAE-zl-C500</strain>
    </source>
</reference>
<accession>A0A1G6G4Q8</accession>
<dbReference type="EMBL" id="FMYE01000014">
    <property type="protein sequence ID" value="SDB76849.1"/>
    <property type="molecule type" value="Genomic_DNA"/>
</dbReference>
<organism evidence="3 4">
    <name type="scientific">Bacteroides ovatus</name>
    <dbReference type="NCBI Taxonomy" id="28116"/>
    <lineage>
        <taxon>Bacteria</taxon>
        <taxon>Pseudomonadati</taxon>
        <taxon>Bacteroidota</taxon>
        <taxon>Bacteroidia</taxon>
        <taxon>Bacteroidales</taxon>
        <taxon>Bacteroidaceae</taxon>
        <taxon>Bacteroides</taxon>
    </lineage>
</organism>
<evidence type="ECO:0000256" key="1">
    <source>
        <dbReference type="ARBA" id="ARBA00023125"/>
    </source>
</evidence>
<gene>
    <name evidence="3" type="ORF">SAMN05192581_101413</name>
</gene>